<keyword evidence="2" id="KW-1185">Reference proteome</keyword>
<accession>A0ABN2UH35</accession>
<evidence type="ECO:0000313" key="2">
    <source>
        <dbReference type="Proteomes" id="UP001500751"/>
    </source>
</evidence>
<protein>
    <submittedName>
        <fullName evidence="1">Uncharacterized protein</fullName>
    </submittedName>
</protein>
<evidence type="ECO:0000313" key="1">
    <source>
        <dbReference type="EMBL" id="GAA2036056.1"/>
    </source>
</evidence>
<sequence length="298" mass="32388">MAEQTHQFAGPVPKVVLTDPALADDKNPRVLAKFKNLEHSLDILSRLAMGDQSALTEVGVATTGQYNTQLHEWAIGRDRGNRTDCYLIAGGPGEVNWTHPVLTGLASIGHSHPFAAADRKAFVPNTGPLVLPTLTTWKATSAEQAIPMMPGDLWYLFPSNQDVSAAYLGDFERPEVVYSPYRLAPDGRLSRTQGGALMVKYGPVKATLSQRADALIKDSAMDANAPGGAAAIESVILSMYWCEVEFFAANKSILTGFMKCPPKRGTQLVEFAWFHQEGIPATAMTRSQCHAYIKRVKG</sequence>
<dbReference type="Proteomes" id="UP001500751">
    <property type="component" value="Unassembled WGS sequence"/>
</dbReference>
<comment type="caution">
    <text evidence="1">The sequence shown here is derived from an EMBL/GenBank/DDBJ whole genome shotgun (WGS) entry which is preliminary data.</text>
</comment>
<reference evidence="1 2" key="1">
    <citation type="journal article" date="2019" name="Int. J. Syst. Evol. Microbiol.">
        <title>The Global Catalogue of Microorganisms (GCM) 10K type strain sequencing project: providing services to taxonomists for standard genome sequencing and annotation.</title>
        <authorList>
            <consortium name="The Broad Institute Genomics Platform"/>
            <consortium name="The Broad Institute Genome Sequencing Center for Infectious Disease"/>
            <person name="Wu L."/>
            <person name="Ma J."/>
        </authorList>
    </citation>
    <scope>NUCLEOTIDE SEQUENCE [LARGE SCALE GENOMIC DNA]</scope>
    <source>
        <strain evidence="1 2">JCM 16014</strain>
    </source>
</reference>
<gene>
    <name evidence="1" type="ORF">GCM10009839_41090</name>
</gene>
<dbReference type="RefSeq" id="WP_344667250.1">
    <property type="nucleotide sequence ID" value="NZ_BAAAQN010000023.1"/>
</dbReference>
<dbReference type="EMBL" id="BAAAQN010000023">
    <property type="protein sequence ID" value="GAA2036056.1"/>
    <property type="molecule type" value="Genomic_DNA"/>
</dbReference>
<proteinExistence type="predicted"/>
<organism evidence="1 2">
    <name type="scientific">Catenulispora yoronensis</name>
    <dbReference type="NCBI Taxonomy" id="450799"/>
    <lineage>
        <taxon>Bacteria</taxon>
        <taxon>Bacillati</taxon>
        <taxon>Actinomycetota</taxon>
        <taxon>Actinomycetes</taxon>
        <taxon>Catenulisporales</taxon>
        <taxon>Catenulisporaceae</taxon>
        <taxon>Catenulispora</taxon>
    </lineage>
</organism>
<name>A0ABN2UH35_9ACTN</name>